<dbReference type="SUPFAM" id="SSF52402">
    <property type="entry name" value="Adenine nucleotide alpha hydrolases-like"/>
    <property type="match status" value="2"/>
</dbReference>
<dbReference type="RefSeq" id="WP_310300539.1">
    <property type="nucleotide sequence ID" value="NZ_BAAAPS010000008.1"/>
</dbReference>
<evidence type="ECO:0000256" key="1">
    <source>
        <dbReference type="ARBA" id="ARBA00008791"/>
    </source>
</evidence>
<organism evidence="3 4">
    <name type="scientific">Nocardioides marmoribigeumensis</name>
    <dbReference type="NCBI Taxonomy" id="433649"/>
    <lineage>
        <taxon>Bacteria</taxon>
        <taxon>Bacillati</taxon>
        <taxon>Actinomycetota</taxon>
        <taxon>Actinomycetes</taxon>
        <taxon>Propionibacteriales</taxon>
        <taxon>Nocardioidaceae</taxon>
        <taxon>Nocardioides</taxon>
    </lineage>
</organism>
<comment type="caution">
    <text evidence="3">The sequence shown here is derived from an EMBL/GenBank/DDBJ whole genome shotgun (WGS) entry which is preliminary data.</text>
</comment>
<dbReference type="PRINTS" id="PR01438">
    <property type="entry name" value="UNVRSLSTRESS"/>
</dbReference>
<dbReference type="Gene3D" id="3.40.50.12370">
    <property type="match status" value="1"/>
</dbReference>
<name>A0ABU2BTD3_9ACTN</name>
<dbReference type="InterPro" id="IPR006015">
    <property type="entry name" value="Universal_stress_UspA"/>
</dbReference>
<dbReference type="InterPro" id="IPR014729">
    <property type="entry name" value="Rossmann-like_a/b/a_fold"/>
</dbReference>
<dbReference type="PANTHER" id="PTHR46553">
    <property type="entry name" value="ADENINE NUCLEOTIDE ALPHA HYDROLASES-LIKE SUPERFAMILY PROTEIN"/>
    <property type="match status" value="1"/>
</dbReference>
<evidence type="ECO:0000313" key="3">
    <source>
        <dbReference type="EMBL" id="MDR7361885.1"/>
    </source>
</evidence>
<comment type="similarity">
    <text evidence="1">Belongs to the universal stress protein A family.</text>
</comment>
<gene>
    <name evidence="3" type="ORF">J2S63_001438</name>
</gene>
<protein>
    <submittedName>
        <fullName evidence="3">Nucleotide-binding universal stress UspA family protein</fullName>
    </submittedName>
</protein>
<dbReference type="Proteomes" id="UP001183648">
    <property type="component" value="Unassembled WGS sequence"/>
</dbReference>
<dbReference type="EMBL" id="JAVDYG010000001">
    <property type="protein sequence ID" value="MDR7361885.1"/>
    <property type="molecule type" value="Genomic_DNA"/>
</dbReference>
<evidence type="ECO:0000313" key="4">
    <source>
        <dbReference type="Proteomes" id="UP001183648"/>
    </source>
</evidence>
<accession>A0ABU2BTD3</accession>
<keyword evidence="4" id="KW-1185">Reference proteome</keyword>
<reference evidence="3 4" key="1">
    <citation type="submission" date="2023-07" db="EMBL/GenBank/DDBJ databases">
        <title>Sequencing the genomes of 1000 actinobacteria strains.</title>
        <authorList>
            <person name="Klenk H.-P."/>
        </authorList>
    </citation>
    <scope>NUCLEOTIDE SEQUENCE [LARGE SCALE GENOMIC DNA]</scope>
    <source>
        <strain evidence="3 4">DSM 19426</strain>
    </source>
</reference>
<dbReference type="PANTHER" id="PTHR46553:SF3">
    <property type="entry name" value="ADENINE NUCLEOTIDE ALPHA HYDROLASES-LIKE SUPERFAMILY PROTEIN"/>
    <property type="match status" value="1"/>
</dbReference>
<dbReference type="Gene3D" id="3.40.50.620">
    <property type="entry name" value="HUPs"/>
    <property type="match status" value="1"/>
</dbReference>
<sequence>MRSVDPAGTIVVGVDGSAHAARALEWAAQQAWRQHRTLTVLCVGQDAVSLADLGVRAAREQHPLLDAQPWPADGDPRGVLTDASESAHMVVVGSRGRAALAAYERVLGHDPVGAVLENLRVLVATSVAGLAERYPDVEVDVVLKHGFVEEVLAPRSGTWKLVVVGRHPATSVARLLGSSISTAVLERARGTVAVVPEAGGAR</sequence>
<proteinExistence type="inferred from homology"/>
<dbReference type="Pfam" id="PF00582">
    <property type="entry name" value="Usp"/>
    <property type="match status" value="2"/>
</dbReference>
<feature type="domain" description="UspA" evidence="2">
    <location>
        <begin position="9"/>
        <end position="61"/>
    </location>
</feature>
<feature type="domain" description="UspA" evidence="2">
    <location>
        <begin position="126"/>
        <end position="196"/>
    </location>
</feature>
<evidence type="ECO:0000259" key="2">
    <source>
        <dbReference type="Pfam" id="PF00582"/>
    </source>
</evidence>
<dbReference type="InterPro" id="IPR006016">
    <property type="entry name" value="UspA"/>
</dbReference>